<dbReference type="EMBL" id="BHXQ01000006">
    <property type="protein sequence ID" value="GCC53114.1"/>
    <property type="molecule type" value="Genomic_DNA"/>
</dbReference>
<organism evidence="4 5">
    <name type="scientific">Chryseotalea sanaruensis</name>
    <dbReference type="NCBI Taxonomy" id="2482724"/>
    <lineage>
        <taxon>Bacteria</taxon>
        <taxon>Pseudomonadati</taxon>
        <taxon>Bacteroidota</taxon>
        <taxon>Cytophagia</taxon>
        <taxon>Cytophagales</taxon>
        <taxon>Chryseotaleaceae</taxon>
        <taxon>Chryseotalea</taxon>
    </lineage>
</organism>
<evidence type="ECO:0000313" key="4">
    <source>
        <dbReference type="EMBL" id="GCC53114.1"/>
    </source>
</evidence>
<comment type="similarity">
    <text evidence="1">Belongs to the histone deacetylase family.</text>
</comment>
<accession>A0A401UE26</accession>
<dbReference type="InterPro" id="IPR023801">
    <property type="entry name" value="His_deacetylse_dom"/>
</dbReference>
<dbReference type="PANTHER" id="PTHR10625:SF19">
    <property type="entry name" value="HISTONE DEACETYLASE 12"/>
    <property type="match status" value="1"/>
</dbReference>
<evidence type="ECO:0000259" key="3">
    <source>
        <dbReference type="Pfam" id="PF00850"/>
    </source>
</evidence>
<evidence type="ECO:0000256" key="2">
    <source>
        <dbReference type="ARBA" id="ARBA00022801"/>
    </source>
</evidence>
<comment type="caution">
    <text evidence="4">The sequence shown here is derived from an EMBL/GenBank/DDBJ whole genome shotgun (WGS) entry which is preliminary data.</text>
</comment>
<keyword evidence="5" id="KW-1185">Reference proteome</keyword>
<name>A0A401UE26_9BACT</name>
<sequence length="279" mass="31702">MSKYEVLPQQLIHEGTLSGDNFFAPAPADEKEILKTHDADYWHRLKNLELSNQEIRRTGFPLTRELVDREIIIAQGTIDCTKFSLQHGIALNIAGGTHHAFTDRGEGFCLLNDMALAANYLLNNQLVKKILIIDLDVHQGNGTAQIFQHDPRVFTFSMHGANNYPLHKEKSDLDIALPDHTDDKSYLILLDRHLKELMNNERPDFIFYQSGVDVLATDKLGRLALTREGCKKRDKFVLNIARQTKTPIVVSMGGGYSPDFRDIIEAHANTYRLAQEIFF</sequence>
<dbReference type="Gene3D" id="3.40.800.20">
    <property type="entry name" value="Histone deacetylase domain"/>
    <property type="match status" value="1"/>
</dbReference>
<dbReference type="AlphaFoldDB" id="A0A401UE26"/>
<dbReference type="PRINTS" id="PR01270">
    <property type="entry name" value="HDASUPER"/>
</dbReference>
<keyword evidence="2" id="KW-0378">Hydrolase</keyword>
<dbReference type="GO" id="GO:0016787">
    <property type="term" value="F:hydrolase activity"/>
    <property type="evidence" value="ECO:0007669"/>
    <property type="project" value="UniProtKB-KW"/>
</dbReference>
<dbReference type="InterPro" id="IPR000286">
    <property type="entry name" value="HDACs"/>
</dbReference>
<dbReference type="CDD" id="cd09993">
    <property type="entry name" value="HDAC_classIV"/>
    <property type="match status" value="1"/>
</dbReference>
<dbReference type="SUPFAM" id="SSF52768">
    <property type="entry name" value="Arginase/deacetylase"/>
    <property type="match status" value="1"/>
</dbReference>
<dbReference type="InterPro" id="IPR044150">
    <property type="entry name" value="HDAC_classIV"/>
</dbReference>
<dbReference type="GO" id="GO:0004407">
    <property type="term" value="F:histone deacetylase activity"/>
    <property type="evidence" value="ECO:0007669"/>
    <property type="project" value="InterPro"/>
</dbReference>
<dbReference type="InterPro" id="IPR037138">
    <property type="entry name" value="His_deacetylse_dom_sf"/>
</dbReference>
<dbReference type="InterPro" id="IPR023696">
    <property type="entry name" value="Ureohydrolase_dom_sf"/>
</dbReference>
<evidence type="ECO:0000313" key="5">
    <source>
        <dbReference type="Proteomes" id="UP000288227"/>
    </source>
</evidence>
<dbReference type="Pfam" id="PF00850">
    <property type="entry name" value="Hist_deacetyl"/>
    <property type="match status" value="1"/>
</dbReference>
<dbReference type="PANTHER" id="PTHR10625">
    <property type="entry name" value="HISTONE DEACETYLASE HDAC1-RELATED"/>
    <property type="match status" value="1"/>
</dbReference>
<proteinExistence type="inferred from homology"/>
<feature type="domain" description="Histone deacetylase" evidence="3">
    <location>
        <begin position="4"/>
        <end position="259"/>
    </location>
</feature>
<evidence type="ECO:0000256" key="1">
    <source>
        <dbReference type="ARBA" id="ARBA00005947"/>
    </source>
</evidence>
<protein>
    <submittedName>
        <fullName evidence="4">Histone deacetylase</fullName>
    </submittedName>
</protein>
<gene>
    <name evidence="4" type="ORF">SanaruYs_33560</name>
</gene>
<reference evidence="4 5" key="1">
    <citation type="submission" date="2018-11" db="EMBL/GenBank/DDBJ databases">
        <title>Chryseotalea sanarue gen. nov., sp., nov., a member of the family Cytophagaceae, isolated from a brackish lake in Hamamatsu Japan.</title>
        <authorList>
            <person name="Maejima Y."/>
            <person name="Iino T."/>
            <person name="Muraguchi Y."/>
            <person name="Fukuda K."/>
            <person name="Ohkuma M."/>
            <person name="Moriuchi R."/>
            <person name="Dohra H."/>
            <person name="Kimbara K."/>
            <person name="Shintani M."/>
        </authorList>
    </citation>
    <scope>NUCLEOTIDE SEQUENCE [LARGE SCALE GENOMIC DNA]</scope>
    <source>
        <strain evidence="4 5">Ys</strain>
    </source>
</reference>
<dbReference type="Proteomes" id="UP000288227">
    <property type="component" value="Unassembled WGS sequence"/>
</dbReference>
<dbReference type="GO" id="GO:0040029">
    <property type="term" value="P:epigenetic regulation of gene expression"/>
    <property type="evidence" value="ECO:0007669"/>
    <property type="project" value="TreeGrafter"/>
</dbReference>